<dbReference type="EMBL" id="WHUW01000005">
    <property type="protein sequence ID" value="KAF8446428.1"/>
    <property type="molecule type" value="Genomic_DNA"/>
</dbReference>
<organism evidence="2 3">
    <name type="scientific">Boletus edulis BED1</name>
    <dbReference type="NCBI Taxonomy" id="1328754"/>
    <lineage>
        <taxon>Eukaryota</taxon>
        <taxon>Fungi</taxon>
        <taxon>Dikarya</taxon>
        <taxon>Basidiomycota</taxon>
        <taxon>Agaricomycotina</taxon>
        <taxon>Agaricomycetes</taxon>
        <taxon>Agaricomycetidae</taxon>
        <taxon>Boletales</taxon>
        <taxon>Boletineae</taxon>
        <taxon>Boletaceae</taxon>
        <taxon>Boletoideae</taxon>
        <taxon>Boletus</taxon>
    </lineage>
</organism>
<gene>
    <name evidence="2" type="ORF">L210DRAFT_2978636</name>
</gene>
<evidence type="ECO:0000313" key="2">
    <source>
        <dbReference type="EMBL" id="KAF8446428.1"/>
    </source>
</evidence>
<feature type="region of interest" description="Disordered" evidence="1">
    <location>
        <begin position="185"/>
        <end position="211"/>
    </location>
</feature>
<reference evidence="2" key="2">
    <citation type="journal article" date="2020" name="Nat. Commun.">
        <title>Large-scale genome sequencing of mycorrhizal fungi provides insights into the early evolution of symbiotic traits.</title>
        <authorList>
            <person name="Miyauchi S."/>
            <person name="Kiss E."/>
            <person name="Kuo A."/>
            <person name="Drula E."/>
            <person name="Kohler A."/>
            <person name="Sanchez-Garcia M."/>
            <person name="Morin E."/>
            <person name="Andreopoulos B."/>
            <person name="Barry K.W."/>
            <person name="Bonito G."/>
            <person name="Buee M."/>
            <person name="Carver A."/>
            <person name="Chen C."/>
            <person name="Cichocki N."/>
            <person name="Clum A."/>
            <person name="Culley D."/>
            <person name="Crous P.W."/>
            <person name="Fauchery L."/>
            <person name="Girlanda M."/>
            <person name="Hayes R.D."/>
            <person name="Keri Z."/>
            <person name="LaButti K."/>
            <person name="Lipzen A."/>
            <person name="Lombard V."/>
            <person name="Magnuson J."/>
            <person name="Maillard F."/>
            <person name="Murat C."/>
            <person name="Nolan M."/>
            <person name="Ohm R.A."/>
            <person name="Pangilinan J."/>
            <person name="Pereira M.F."/>
            <person name="Perotto S."/>
            <person name="Peter M."/>
            <person name="Pfister S."/>
            <person name="Riley R."/>
            <person name="Sitrit Y."/>
            <person name="Stielow J.B."/>
            <person name="Szollosi G."/>
            <person name="Zifcakova L."/>
            <person name="Stursova M."/>
            <person name="Spatafora J.W."/>
            <person name="Tedersoo L."/>
            <person name="Vaario L.M."/>
            <person name="Yamada A."/>
            <person name="Yan M."/>
            <person name="Wang P."/>
            <person name="Xu J."/>
            <person name="Bruns T."/>
            <person name="Baldrian P."/>
            <person name="Vilgalys R."/>
            <person name="Dunand C."/>
            <person name="Henrissat B."/>
            <person name="Grigoriev I.V."/>
            <person name="Hibbett D."/>
            <person name="Nagy L.G."/>
            <person name="Martin F.M."/>
        </authorList>
    </citation>
    <scope>NUCLEOTIDE SEQUENCE</scope>
    <source>
        <strain evidence="2">BED1</strain>
    </source>
</reference>
<evidence type="ECO:0000256" key="1">
    <source>
        <dbReference type="SAM" id="MobiDB-lite"/>
    </source>
</evidence>
<sequence length="296" mass="32584">MNGHSHARSPHQDTIGKFVYDAKKAALNGNGTSHDPYASYRHSPELQGENESEGHGAPDVVHAAAPHRTGLSVSSITSPIIMPNACPYRPCHLSITSSRALLITSRVQGDDPIVTGPRVRFRSRVRISAGIGRRRFSDGFSSNTSSISGSTSSSISAPLRTHYTGSNGWGPLGSRMKLLASQPSPITACQDDDANGAGAKNGDVSGSGHGRSARFLNDGADEHTRLLTSATRHSYAGMYVHNSCNDDVSEREQERWWREQLVDEVFGRWPRRLFNRHWWWWHLEPIVCCLCEPEDE</sequence>
<comment type="caution">
    <text evidence="2">The sequence shown here is derived from an EMBL/GenBank/DDBJ whole genome shotgun (WGS) entry which is preliminary data.</text>
</comment>
<dbReference type="Proteomes" id="UP001194468">
    <property type="component" value="Unassembled WGS sequence"/>
</dbReference>
<reference evidence="2" key="1">
    <citation type="submission" date="2019-10" db="EMBL/GenBank/DDBJ databases">
        <authorList>
            <consortium name="DOE Joint Genome Institute"/>
            <person name="Kuo A."/>
            <person name="Miyauchi S."/>
            <person name="Kiss E."/>
            <person name="Drula E."/>
            <person name="Kohler A."/>
            <person name="Sanchez-Garcia M."/>
            <person name="Andreopoulos B."/>
            <person name="Barry K.W."/>
            <person name="Bonito G."/>
            <person name="Buee M."/>
            <person name="Carver A."/>
            <person name="Chen C."/>
            <person name="Cichocki N."/>
            <person name="Clum A."/>
            <person name="Culley D."/>
            <person name="Crous P.W."/>
            <person name="Fauchery L."/>
            <person name="Girlanda M."/>
            <person name="Hayes R."/>
            <person name="Keri Z."/>
            <person name="LaButti K."/>
            <person name="Lipzen A."/>
            <person name="Lombard V."/>
            <person name="Magnuson J."/>
            <person name="Maillard F."/>
            <person name="Morin E."/>
            <person name="Murat C."/>
            <person name="Nolan M."/>
            <person name="Ohm R."/>
            <person name="Pangilinan J."/>
            <person name="Pereira M."/>
            <person name="Perotto S."/>
            <person name="Peter M."/>
            <person name="Riley R."/>
            <person name="Sitrit Y."/>
            <person name="Stielow B."/>
            <person name="Szollosi G."/>
            <person name="Zifcakova L."/>
            <person name="Stursova M."/>
            <person name="Spatafora J.W."/>
            <person name="Tedersoo L."/>
            <person name="Vaario L.-M."/>
            <person name="Yamada A."/>
            <person name="Yan M."/>
            <person name="Wang P."/>
            <person name="Xu J."/>
            <person name="Bruns T."/>
            <person name="Baldrian P."/>
            <person name="Vilgalys R."/>
            <person name="Henrissat B."/>
            <person name="Grigoriev I.V."/>
            <person name="Hibbett D."/>
            <person name="Nagy L.G."/>
            <person name="Martin F.M."/>
        </authorList>
    </citation>
    <scope>NUCLEOTIDE SEQUENCE</scope>
    <source>
        <strain evidence="2">BED1</strain>
    </source>
</reference>
<dbReference type="AlphaFoldDB" id="A0AAD4GJ22"/>
<proteinExistence type="predicted"/>
<name>A0AAD4GJ22_BOLED</name>
<keyword evidence="3" id="KW-1185">Reference proteome</keyword>
<protein>
    <submittedName>
        <fullName evidence="2">Uncharacterized protein</fullName>
    </submittedName>
</protein>
<evidence type="ECO:0000313" key="3">
    <source>
        <dbReference type="Proteomes" id="UP001194468"/>
    </source>
</evidence>
<feature type="region of interest" description="Disordered" evidence="1">
    <location>
        <begin position="29"/>
        <end position="59"/>
    </location>
</feature>
<accession>A0AAD4GJ22</accession>